<dbReference type="KEGG" id="rid:RIdsm_01864"/>
<dbReference type="EMBL" id="CP031598">
    <property type="protein sequence ID" value="QEW26070.1"/>
    <property type="molecule type" value="Genomic_DNA"/>
</dbReference>
<evidence type="ECO:0000313" key="2">
    <source>
        <dbReference type="EMBL" id="KRS18995.1"/>
    </source>
</evidence>
<protein>
    <submittedName>
        <fullName evidence="3">Putative enoyl-CoA hydratase echA6</fullName>
        <ecNumber evidence="3">4.2.1.17</ecNumber>
    </submittedName>
</protein>
<sequence>MSLVTFAITDGIARLTLNRPDKRNALNAELMDAIVASLREAEARARVVTISGQGPAFSAGADLKAVGAMTTEAEFRAHADRMGGLFATLSDLAIPSISVVTGPALGAGCGMVCAGTLAIAGPGARFGFPELSKGVLPALVVPPLVAVIGERRAFHVLCTETPLTAADAFDLGIVTQLSDTPEDAAEALARQLADLPPARLQQIRRLVRASATAPAAEARQLATEANVADRLERNATQD</sequence>
<dbReference type="RefSeq" id="WP_057813815.1">
    <property type="nucleotide sequence ID" value="NZ_CP031598.1"/>
</dbReference>
<dbReference type="Proteomes" id="UP000051401">
    <property type="component" value="Unassembled WGS sequence"/>
</dbReference>
<name>A0A0T5PD12_9RHOB</name>
<accession>A0A0T5PD12</accession>
<dbReference type="AlphaFoldDB" id="A0A0T5PD12"/>
<dbReference type="EMBL" id="LAXI01000002">
    <property type="protein sequence ID" value="KRS18995.1"/>
    <property type="molecule type" value="Genomic_DNA"/>
</dbReference>
<evidence type="ECO:0000313" key="4">
    <source>
        <dbReference type="Proteomes" id="UP000051401"/>
    </source>
</evidence>
<dbReference type="CDD" id="cd06558">
    <property type="entry name" value="crotonase-like"/>
    <property type="match status" value="1"/>
</dbReference>
<reference evidence="3 5" key="2">
    <citation type="submission" date="2018-08" db="EMBL/GenBank/DDBJ databases">
        <title>Genetic Globetrotter - A new plasmid hitch-hiking vast phylogenetic and geographic distances.</title>
        <authorList>
            <person name="Vollmers J."/>
            <person name="Petersen J."/>
        </authorList>
    </citation>
    <scope>NUCLEOTIDE SEQUENCE [LARGE SCALE GENOMIC DNA]</scope>
    <source>
        <strain evidence="3 5">DSM 26383</strain>
    </source>
</reference>
<dbReference type="GO" id="GO:0004300">
    <property type="term" value="F:enoyl-CoA hydratase activity"/>
    <property type="evidence" value="ECO:0007669"/>
    <property type="project" value="UniProtKB-EC"/>
</dbReference>
<organism evidence="2 4">
    <name type="scientific">Roseovarius indicus</name>
    <dbReference type="NCBI Taxonomy" id="540747"/>
    <lineage>
        <taxon>Bacteria</taxon>
        <taxon>Pseudomonadati</taxon>
        <taxon>Pseudomonadota</taxon>
        <taxon>Alphaproteobacteria</taxon>
        <taxon>Rhodobacterales</taxon>
        <taxon>Roseobacteraceae</taxon>
        <taxon>Roseovarius</taxon>
    </lineage>
</organism>
<dbReference type="PATRIC" id="fig|540747.5.peg.2534"/>
<evidence type="ECO:0000256" key="1">
    <source>
        <dbReference type="ARBA" id="ARBA00005254"/>
    </source>
</evidence>
<reference evidence="2 4" key="1">
    <citation type="submission" date="2015-04" db="EMBL/GenBank/DDBJ databases">
        <title>The draft genome sequence of Roseovarius indicus B108T.</title>
        <authorList>
            <person name="Li G."/>
            <person name="Lai Q."/>
            <person name="Shao Z."/>
            <person name="Yan P."/>
        </authorList>
    </citation>
    <scope>NUCLEOTIDE SEQUENCE [LARGE SCALE GENOMIC DNA]</scope>
    <source>
        <strain evidence="2 4">B108</strain>
    </source>
</reference>
<dbReference type="STRING" id="540747.SAMN04488031_103277"/>
<dbReference type="PANTHER" id="PTHR42964">
    <property type="entry name" value="ENOYL-COA HYDRATASE"/>
    <property type="match status" value="1"/>
</dbReference>
<dbReference type="GO" id="GO:0008300">
    <property type="term" value="P:isoprenoid catabolic process"/>
    <property type="evidence" value="ECO:0007669"/>
    <property type="project" value="TreeGrafter"/>
</dbReference>
<dbReference type="InterPro" id="IPR029045">
    <property type="entry name" value="ClpP/crotonase-like_dom_sf"/>
</dbReference>
<dbReference type="Proteomes" id="UP000325785">
    <property type="component" value="Chromosome"/>
</dbReference>
<comment type="similarity">
    <text evidence="1">Belongs to the enoyl-CoA hydratase/isomerase family.</text>
</comment>
<dbReference type="PANTHER" id="PTHR42964:SF1">
    <property type="entry name" value="POLYKETIDE BIOSYNTHESIS ENOYL-COA HYDRATASE PKSH-RELATED"/>
    <property type="match status" value="1"/>
</dbReference>
<evidence type="ECO:0000313" key="5">
    <source>
        <dbReference type="Proteomes" id="UP000325785"/>
    </source>
</evidence>
<dbReference type="InterPro" id="IPR001753">
    <property type="entry name" value="Enoyl-CoA_hydra/iso"/>
</dbReference>
<keyword evidence="3" id="KW-0456">Lyase</keyword>
<dbReference type="Pfam" id="PF00378">
    <property type="entry name" value="ECH_1"/>
    <property type="match status" value="1"/>
</dbReference>
<gene>
    <name evidence="3" type="primary">echA6</name>
    <name evidence="3" type="ORF">RIdsm_01864</name>
    <name evidence="2" type="ORF">XM52_04800</name>
</gene>
<dbReference type="Gene3D" id="3.90.226.10">
    <property type="entry name" value="2-enoyl-CoA Hydratase, Chain A, domain 1"/>
    <property type="match status" value="1"/>
</dbReference>
<dbReference type="InterPro" id="IPR051683">
    <property type="entry name" value="Enoyl-CoA_Hydratase/Isomerase"/>
</dbReference>
<keyword evidence="4" id="KW-1185">Reference proteome</keyword>
<evidence type="ECO:0000313" key="3">
    <source>
        <dbReference type="EMBL" id="QEW26070.1"/>
    </source>
</evidence>
<dbReference type="SUPFAM" id="SSF52096">
    <property type="entry name" value="ClpP/crotonase"/>
    <property type="match status" value="1"/>
</dbReference>
<dbReference type="EC" id="4.2.1.17" evidence="3"/>
<proteinExistence type="inferred from homology"/>